<gene>
    <name evidence="1" type="ORF">NCTC11088_01937</name>
</gene>
<accession>A0A379DEZ4</accession>
<protein>
    <submittedName>
        <fullName evidence="1">Uncharacterized protein</fullName>
    </submittedName>
</protein>
<sequence>MNTNLYAILVTDDLLHTPFDVLRVAEMSSITDD</sequence>
<dbReference type="Proteomes" id="UP000254777">
    <property type="component" value="Unassembled WGS sequence"/>
</dbReference>
<reference evidence="1 2" key="1">
    <citation type="submission" date="2018-06" db="EMBL/GenBank/DDBJ databases">
        <authorList>
            <consortium name="Pathogen Informatics"/>
            <person name="Doyle S."/>
        </authorList>
    </citation>
    <scope>NUCLEOTIDE SEQUENCE [LARGE SCALE GENOMIC DNA]</scope>
    <source>
        <strain evidence="1 2">NCTC11088</strain>
    </source>
</reference>
<proteinExistence type="predicted"/>
<dbReference type="EMBL" id="UGTH01000001">
    <property type="protein sequence ID" value="SUB76125.1"/>
    <property type="molecule type" value="Genomic_DNA"/>
</dbReference>
<name>A0A379DEZ4_9FIRM</name>
<evidence type="ECO:0000313" key="2">
    <source>
        <dbReference type="Proteomes" id="UP000254777"/>
    </source>
</evidence>
<organism evidence="1 2">
    <name type="scientific">Peptoniphilus indolicus</name>
    <dbReference type="NCBI Taxonomy" id="33030"/>
    <lineage>
        <taxon>Bacteria</taxon>
        <taxon>Bacillati</taxon>
        <taxon>Bacillota</taxon>
        <taxon>Tissierellia</taxon>
        <taxon>Tissierellales</taxon>
        <taxon>Peptoniphilaceae</taxon>
        <taxon>Peptoniphilus</taxon>
    </lineage>
</organism>
<dbReference type="AlphaFoldDB" id="A0A379DEZ4"/>
<evidence type="ECO:0000313" key="1">
    <source>
        <dbReference type="EMBL" id="SUB76125.1"/>
    </source>
</evidence>